<evidence type="ECO:0000313" key="1">
    <source>
        <dbReference type="EMBL" id="KAJ7706913.1"/>
    </source>
</evidence>
<name>A0AAD7GWZ7_MYCRO</name>
<accession>A0AAD7GWZ7</accession>
<sequence>LAVAARDIAPASPFAQLLRQSRFATFDPQIRKTYYSPKSFVERGYWGLKRPITQRKKNSFITIKQWEARQHYTEWDNAEDEVRFIRRMEELDIRPGGTATSRWAMTLGPARSTWLVDSEFAPHKWEPAATEKAPAEGPILLSELGERGPKEYGVHGTDRTMVARATATLRTPTSVIPNVASMTSRQFERYLAKLRAMRPAFAEYLAVEGARRQALDVEDPDSPLAGRKLLEIAQRRHTPYHRLFLAERTEAEYTRTAKIQPQPHRAAALLYSHPSALDTFFRTAPKPGIVLDISQATGRFSDRAAGREPSPYIAAFAGLAAVLPRRRAAGKEPLMNGAVERERWPNAVTELRPTALGLTGVPRVVGPDPEGLRRGVRVELSVTAERGVDNPHRP</sequence>
<feature type="non-terminal residue" evidence="1">
    <location>
        <position position="394"/>
    </location>
</feature>
<organism evidence="1 2">
    <name type="scientific">Mycena rosella</name>
    <name type="common">Pink bonnet</name>
    <name type="synonym">Agaricus rosellus</name>
    <dbReference type="NCBI Taxonomy" id="1033263"/>
    <lineage>
        <taxon>Eukaryota</taxon>
        <taxon>Fungi</taxon>
        <taxon>Dikarya</taxon>
        <taxon>Basidiomycota</taxon>
        <taxon>Agaricomycotina</taxon>
        <taxon>Agaricomycetes</taxon>
        <taxon>Agaricomycetidae</taxon>
        <taxon>Agaricales</taxon>
        <taxon>Marasmiineae</taxon>
        <taxon>Mycenaceae</taxon>
        <taxon>Mycena</taxon>
    </lineage>
</organism>
<reference evidence="1" key="1">
    <citation type="submission" date="2023-03" db="EMBL/GenBank/DDBJ databases">
        <title>Massive genome expansion in bonnet fungi (Mycena s.s.) driven by repeated elements and novel gene families across ecological guilds.</title>
        <authorList>
            <consortium name="Lawrence Berkeley National Laboratory"/>
            <person name="Harder C.B."/>
            <person name="Miyauchi S."/>
            <person name="Viragh M."/>
            <person name="Kuo A."/>
            <person name="Thoen E."/>
            <person name="Andreopoulos B."/>
            <person name="Lu D."/>
            <person name="Skrede I."/>
            <person name="Drula E."/>
            <person name="Henrissat B."/>
            <person name="Morin E."/>
            <person name="Kohler A."/>
            <person name="Barry K."/>
            <person name="LaButti K."/>
            <person name="Morin E."/>
            <person name="Salamov A."/>
            <person name="Lipzen A."/>
            <person name="Mereny Z."/>
            <person name="Hegedus B."/>
            <person name="Baldrian P."/>
            <person name="Stursova M."/>
            <person name="Weitz H."/>
            <person name="Taylor A."/>
            <person name="Grigoriev I.V."/>
            <person name="Nagy L.G."/>
            <person name="Martin F."/>
            <person name="Kauserud H."/>
        </authorList>
    </citation>
    <scope>NUCLEOTIDE SEQUENCE</scope>
    <source>
        <strain evidence="1">CBHHK067</strain>
    </source>
</reference>
<keyword evidence="2" id="KW-1185">Reference proteome</keyword>
<evidence type="ECO:0000313" key="2">
    <source>
        <dbReference type="Proteomes" id="UP001221757"/>
    </source>
</evidence>
<dbReference type="Proteomes" id="UP001221757">
    <property type="component" value="Unassembled WGS sequence"/>
</dbReference>
<proteinExistence type="predicted"/>
<feature type="non-terminal residue" evidence="1">
    <location>
        <position position="1"/>
    </location>
</feature>
<dbReference type="PANTHER" id="PTHR28058">
    <property type="entry name" value="37S RIBOSOMAL PROTEIN MRP51, MITOCHONDRIAL"/>
    <property type="match status" value="1"/>
</dbReference>
<dbReference type="PANTHER" id="PTHR28058:SF1">
    <property type="entry name" value="SMALL RIBOSOMAL SUBUNIT PROTEIN BS1M"/>
    <property type="match status" value="1"/>
</dbReference>
<protein>
    <submittedName>
        <fullName evidence="1">Uncharacterized protein</fullName>
    </submittedName>
</protein>
<dbReference type="Pfam" id="PF11709">
    <property type="entry name" value="Mit_ribos_Mrp51"/>
    <property type="match status" value="1"/>
</dbReference>
<dbReference type="InterPro" id="IPR016712">
    <property type="entry name" value="Rbsml_bS1m-like"/>
</dbReference>
<dbReference type="AlphaFoldDB" id="A0AAD7GWZ7"/>
<comment type="caution">
    <text evidence="1">The sequence shown here is derived from an EMBL/GenBank/DDBJ whole genome shotgun (WGS) entry which is preliminary data.</text>
</comment>
<dbReference type="EMBL" id="JARKIE010000006">
    <property type="protein sequence ID" value="KAJ7706913.1"/>
    <property type="molecule type" value="Genomic_DNA"/>
</dbReference>
<gene>
    <name evidence="1" type="ORF">B0H17DRAFT_861108</name>
</gene>